<keyword evidence="1" id="KW-0175">Coiled coil</keyword>
<dbReference type="PANTHER" id="PTHR13410">
    <property type="entry name" value="PROTEIN PBDC1"/>
    <property type="match status" value="1"/>
</dbReference>
<evidence type="ECO:0000313" key="3">
    <source>
        <dbReference type="WBParaSite" id="jg3160"/>
    </source>
</evidence>
<dbReference type="Gene3D" id="6.10.140.1350">
    <property type="match status" value="1"/>
</dbReference>
<dbReference type="InterPro" id="IPR008476">
    <property type="entry name" value="PBDC1_metazoa/fungi"/>
</dbReference>
<accession>A0A915E6S1</accession>
<dbReference type="PANTHER" id="PTHR13410:SF9">
    <property type="entry name" value="PROTEIN PBDC1"/>
    <property type="match status" value="1"/>
</dbReference>
<dbReference type="AlphaFoldDB" id="A0A915E6S1"/>
<feature type="coiled-coil region" evidence="1">
    <location>
        <begin position="133"/>
        <end position="167"/>
    </location>
</feature>
<sequence length="227" mass="26483">MRILPLSSIMSRITEIYEQAKEVLQGEVPKEILDQLEILKKALTENKKLAGECGLKATDEDFRKLDEDTQKTTRYLNEQKCLVNKELVRGYALTEKVTKDYRMAAQVLHRHQALTKDPQYGRMQAMEYMHDVAGQHEQNLDEYEVTLDRLEQLLNGIQQDSDVKQNEITEADLKEHVRRFDEIYSVVAAQAYAANEEVQKLKDSYLENWQKVFGRYANPFQPNCPLR</sequence>
<name>A0A915E6S1_9BILA</name>
<dbReference type="GO" id="GO:0005737">
    <property type="term" value="C:cytoplasm"/>
    <property type="evidence" value="ECO:0007669"/>
    <property type="project" value="TreeGrafter"/>
</dbReference>
<reference evidence="3" key="1">
    <citation type="submission" date="2022-11" db="UniProtKB">
        <authorList>
            <consortium name="WormBaseParasite"/>
        </authorList>
    </citation>
    <scope>IDENTIFICATION</scope>
</reference>
<evidence type="ECO:0000256" key="1">
    <source>
        <dbReference type="SAM" id="Coils"/>
    </source>
</evidence>
<dbReference type="WBParaSite" id="jg3160">
    <property type="protein sequence ID" value="jg3160"/>
    <property type="gene ID" value="jg3160"/>
</dbReference>
<dbReference type="Proteomes" id="UP000887574">
    <property type="component" value="Unplaced"/>
</dbReference>
<proteinExistence type="predicted"/>
<organism evidence="2 3">
    <name type="scientific">Ditylenchus dipsaci</name>
    <dbReference type="NCBI Taxonomy" id="166011"/>
    <lineage>
        <taxon>Eukaryota</taxon>
        <taxon>Metazoa</taxon>
        <taxon>Ecdysozoa</taxon>
        <taxon>Nematoda</taxon>
        <taxon>Chromadorea</taxon>
        <taxon>Rhabditida</taxon>
        <taxon>Tylenchina</taxon>
        <taxon>Tylenchomorpha</taxon>
        <taxon>Sphaerularioidea</taxon>
        <taxon>Anguinidae</taxon>
        <taxon>Anguininae</taxon>
        <taxon>Ditylenchus</taxon>
    </lineage>
</organism>
<protein>
    <submittedName>
        <fullName evidence="3">Uncharacterized protein</fullName>
    </submittedName>
</protein>
<evidence type="ECO:0000313" key="2">
    <source>
        <dbReference type="Proteomes" id="UP000887574"/>
    </source>
</evidence>
<keyword evidence="2" id="KW-1185">Reference proteome</keyword>